<dbReference type="Gene3D" id="1.20.1250.20">
    <property type="entry name" value="MFS general substrate transporter like domains"/>
    <property type="match status" value="1"/>
</dbReference>
<dbReference type="EMBL" id="JARJLM010000658">
    <property type="protein sequence ID" value="MDF3839195.1"/>
    <property type="molecule type" value="Genomic_DNA"/>
</dbReference>
<feature type="transmembrane region" description="Helical" evidence="6">
    <location>
        <begin position="163"/>
        <end position="185"/>
    </location>
</feature>
<evidence type="ECO:0000256" key="2">
    <source>
        <dbReference type="ARBA" id="ARBA00022448"/>
    </source>
</evidence>
<keyword evidence="4 6" id="KW-1133">Transmembrane helix</keyword>
<feature type="transmembrane region" description="Helical" evidence="6">
    <location>
        <begin position="7"/>
        <end position="27"/>
    </location>
</feature>
<proteinExistence type="predicted"/>
<feature type="transmembrane region" description="Helical" evidence="6">
    <location>
        <begin position="131"/>
        <end position="157"/>
    </location>
</feature>
<dbReference type="Proteomes" id="UP001216674">
    <property type="component" value="Unassembled WGS sequence"/>
</dbReference>
<evidence type="ECO:0000256" key="3">
    <source>
        <dbReference type="ARBA" id="ARBA00022692"/>
    </source>
</evidence>
<feature type="transmembrane region" description="Helical" evidence="6">
    <location>
        <begin position="33"/>
        <end position="52"/>
    </location>
</feature>
<dbReference type="Pfam" id="PF13000">
    <property type="entry name" value="Acatn"/>
    <property type="match status" value="1"/>
</dbReference>
<evidence type="ECO:0008006" key="9">
    <source>
        <dbReference type="Google" id="ProtNLM"/>
    </source>
</evidence>
<evidence type="ECO:0000256" key="6">
    <source>
        <dbReference type="SAM" id="Phobius"/>
    </source>
</evidence>
<comment type="caution">
    <text evidence="7">The sequence shown here is derived from an EMBL/GenBank/DDBJ whole genome shotgun (WGS) entry which is preliminary data.</text>
</comment>
<feature type="transmembrane region" description="Helical" evidence="6">
    <location>
        <begin position="72"/>
        <end position="92"/>
    </location>
</feature>
<dbReference type="RefSeq" id="WP_276268961.1">
    <property type="nucleotide sequence ID" value="NZ_JARJLM010000658.1"/>
</dbReference>
<dbReference type="PANTHER" id="PTHR12778:SF10">
    <property type="entry name" value="MAJOR FACILITATOR SUPERFAMILY DOMAIN-CONTAINING PROTEIN 3"/>
    <property type="match status" value="1"/>
</dbReference>
<keyword evidence="8" id="KW-1185">Reference proteome</keyword>
<dbReference type="InterPro" id="IPR024371">
    <property type="entry name" value="AcetylCoA_trans_1-like"/>
</dbReference>
<feature type="transmembrane region" description="Helical" evidence="6">
    <location>
        <begin position="366"/>
        <end position="385"/>
    </location>
</feature>
<keyword evidence="5 6" id="KW-0472">Membrane</keyword>
<protein>
    <recommendedName>
        <fullName evidence="9">MFS transporter</fullName>
    </recommendedName>
</protein>
<feature type="transmembrane region" description="Helical" evidence="6">
    <location>
        <begin position="275"/>
        <end position="297"/>
    </location>
</feature>
<evidence type="ECO:0000256" key="1">
    <source>
        <dbReference type="ARBA" id="ARBA00004141"/>
    </source>
</evidence>
<reference evidence="7 8" key="1">
    <citation type="submission" date="2023-03" db="EMBL/GenBank/DDBJ databases">
        <title>Draft assemblies of triclosan tolerant bacteria isolated from returned activated sludge.</title>
        <authorList>
            <person name="Van Hamelsveld S."/>
        </authorList>
    </citation>
    <scope>NUCLEOTIDE SEQUENCE [LARGE SCALE GENOMIC DNA]</scope>
    <source>
        <strain evidence="7 8">GW210010_S58</strain>
    </source>
</reference>
<evidence type="ECO:0000256" key="4">
    <source>
        <dbReference type="ARBA" id="ARBA00022989"/>
    </source>
</evidence>
<name>A0ABT6B2U9_9BURK</name>
<dbReference type="InterPro" id="IPR004752">
    <property type="entry name" value="AmpG_permease/AT-1"/>
</dbReference>
<dbReference type="InterPro" id="IPR036259">
    <property type="entry name" value="MFS_trans_sf"/>
</dbReference>
<feature type="transmembrane region" description="Helical" evidence="6">
    <location>
        <begin position="309"/>
        <end position="329"/>
    </location>
</feature>
<feature type="transmembrane region" description="Helical" evidence="6">
    <location>
        <begin position="239"/>
        <end position="263"/>
    </location>
</feature>
<keyword evidence="2" id="KW-0813">Transport</keyword>
<evidence type="ECO:0000313" key="8">
    <source>
        <dbReference type="Proteomes" id="UP001216674"/>
    </source>
</evidence>
<sequence length="402" mass="41895">MLITLGALYLAQGVPGGYAMIALPAILTTRGLGLASLGLLGITLLPWVLKGLWAPWLDNRNPPLFARCGRRVGWIFCCQAVSIPAFAAIAWLDPIGQYPMLLSSLIVVNTLFATQDIAVDALAVNTLRDHGWLGANAVQTSGFSLGMLIGGSTALVLVDGLGFRATTLALALLPLCALLPLATVWRHFAQTSASAGGASILTFLRQPYTPALIVLVLAYKLPAMLGHSLINPLLVKQGAPFWLISVTSATLVAIIATVVAHAAPRTCATYGVPRTIGALVALTGSSWAALGLSMLAGKGSIPATIAMNGFAYAAIVMATVPMYALFMSLASANSAGTDYTLCYSIEALANLLAMMLSGLLAQSIGFAPTFLIAGAAGMLVSPWIFRRLQRPLAQIHPAATQT</sequence>
<dbReference type="PANTHER" id="PTHR12778">
    <property type="entry name" value="SOLUTE CARRIER FAMILY 33 ACETYL-COA TRANSPORTER -RELATED"/>
    <property type="match status" value="1"/>
</dbReference>
<dbReference type="SUPFAM" id="SSF103473">
    <property type="entry name" value="MFS general substrate transporter"/>
    <property type="match status" value="1"/>
</dbReference>
<gene>
    <name evidence="7" type="ORF">P3W85_40600</name>
</gene>
<evidence type="ECO:0000313" key="7">
    <source>
        <dbReference type="EMBL" id="MDF3839195.1"/>
    </source>
</evidence>
<keyword evidence="3 6" id="KW-0812">Transmembrane</keyword>
<evidence type="ECO:0000256" key="5">
    <source>
        <dbReference type="ARBA" id="ARBA00023136"/>
    </source>
</evidence>
<accession>A0ABT6B2U9</accession>
<organism evidence="7 8">
    <name type="scientific">Cupriavidus basilensis</name>
    <dbReference type="NCBI Taxonomy" id="68895"/>
    <lineage>
        <taxon>Bacteria</taxon>
        <taxon>Pseudomonadati</taxon>
        <taxon>Pseudomonadota</taxon>
        <taxon>Betaproteobacteria</taxon>
        <taxon>Burkholderiales</taxon>
        <taxon>Burkholderiaceae</taxon>
        <taxon>Cupriavidus</taxon>
    </lineage>
</organism>
<comment type="subcellular location">
    <subcellularLocation>
        <location evidence="1">Membrane</location>
        <topology evidence="1">Multi-pass membrane protein</topology>
    </subcellularLocation>
</comment>